<name>A0AAD7G7C2_MYCRO</name>
<sequence length="120" mass="13197">MAIPRLYGTVRLLTSAAPDVLHPAVDFVNGLAMSHPGPSVNKPQIGRDLTKERPEEVSQRVLDFVRMIRHRPVLVDFGAAMVDSANESVSFTPCGSGEVRETRETLADLRVAYFFALEST</sequence>
<dbReference type="Proteomes" id="UP001221757">
    <property type="component" value="Unassembled WGS sequence"/>
</dbReference>
<comment type="caution">
    <text evidence="1">The sequence shown here is derived from an EMBL/GenBank/DDBJ whole genome shotgun (WGS) entry which is preliminary data.</text>
</comment>
<reference evidence="1" key="1">
    <citation type="submission" date="2023-03" db="EMBL/GenBank/DDBJ databases">
        <title>Massive genome expansion in bonnet fungi (Mycena s.s.) driven by repeated elements and novel gene families across ecological guilds.</title>
        <authorList>
            <consortium name="Lawrence Berkeley National Laboratory"/>
            <person name="Harder C.B."/>
            <person name="Miyauchi S."/>
            <person name="Viragh M."/>
            <person name="Kuo A."/>
            <person name="Thoen E."/>
            <person name="Andreopoulos B."/>
            <person name="Lu D."/>
            <person name="Skrede I."/>
            <person name="Drula E."/>
            <person name="Henrissat B."/>
            <person name="Morin E."/>
            <person name="Kohler A."/>
            <person name="Barry K."/>
            <person name="LaButti K."/>
            <person name="Morin E."/>
            <person name="Salamov A."/>
            <person name="Lipzen A."/>
            <person name="Mereny Z."/>
            <person name="Hegedus B."/>
            <person name="Baldrian P."/>
            <person name="Stursova M."/>
            <person name="Weitz H."/>
            <person name="Taylor A."/>
            <person name="Grigoriev I.V."/>
            <person name="Nagy L.G."/>
            <person name="Martin F."/>
            <person name="Kauserud H."/>
        </authorList>
    </citation>
    <scope>NUCLEOTIDE SEQUENCE</scope>
    <source>
        <strain evidence="1">CBHHK067</strain>
    </source>
</reference>
<evidence type="ECO:0000313" key="2">
    <source>
        <dbReference type="Proteomes" id="UP001221757"/>
    </source>
</evidence>
<keyword evidence="2" id="KW-1185">Reference proteome</keyword>
<gene>
    <name evidence="1" type="ORF">B0H17DRAFT_1208261</name>
</gene>
<evidence type="ECO:0000313" key="1">
    <source>
        <dbReference type="EMBL" id="KAJ7674130.1"/>
    </source>
</evidence>
<proteinExistence type="predicted"/>
<dbReference type="EMBL" id="JARKIE010000159">
    <property type="protein sequence ID" value="KAJ7674130.1"/>
    <property type="molecule type" value="Genomic_DNA"/>
</dbReference>
<protein>
    <submittedName>
        <fullName evidence="1">Uncharacterized protein</fullName>
    </submittedName>
</protein>
<organism evidence="1 2">
    <name type="scientific">Mycena rosella</name>
    <name type="common">Pink bonnet</name>
    <name type="synonym">Agaricus rosellus</name>
    <dbReference type="NCBI Taxonomy" id="1033263"/>
    <lineage>
        <taxon>Eukaryota</taxon>
        <taxon>Fungi</taxon>
        <taxon>Dikarya</taxon>
        <taxon>Basidiomycota</taxon>
        <taxon>Agaricomycotina</taxon>
        <taxon>Agaricomycetes</taxon>
        <taxon>Agaricomycetidae</taxon>
        <taxon>Agaricales</taxon>
        <taxon>Marasmiineae</taxon>
        <taxon>Mycenaceae</taxon>
        <taxon>Mycena</taxon>
    </lineage>
</organism>
<accession>A0AAD7G7C2</accession>
<dbReference type="AlphaFoldDB" id="A0AAD7G7C2"/>